<dbReference type="EC" id="1.1.1.133" evidence="3 6"/>
<dbReference type="InterPro" id="IPR005913">
    <property type="entry name" value="dTDP_dehydrorham_reduct"/>
</dbReference>
<evidence type="ECO:0000256" key="6">
    <source>
        <dbReference type="RuleBase" id="RU364082"/>
    </source>
</evidence>
<reference evidence="8 9" key="1">
    <citation type="submission" date="2023-11" db="EMBL/GenBank/DDBJ databases">
        <title>Winogradskyella pelagius sp. nov., isolated from coastal sediment.</title>
        <authorList>
            <person name="Li F."/>
        </authorList>
    </citation>
    <scope>NUCLEOTIDE SEQUENCE [LARGE SCALE GENOMIC DNA]</scope>
    <source>
        <strain evidence="8 9">KCTC 23502</strain>
    </source>
</reference>
<dbReference type="Pfam" id="PF04321">
    <property type="entry name" value="RmlD_sub_bind"/>
    <property type="match status" value="1"/>
</dbReference>
<evidence type="ECO:0000256" key="2">
    <source>
        <dbReference type="ARBA" id="ARBA00010944"/>
    </source>
</evidence>
<comment type="function">
    <text evidence="6">Catalyzes the reduction of dTDP-6-deoxy-L-lyxo-4-hexulose to yield dTDP-L-rhamnose.</text>
</comment>
<dbReference type="NCBIfam" id="TIGR01214">
    <property type="entry name" value="rmlD"/>
    <property type="match status" value="1"/>
</dbReference>
<keyword evidence="6 8" id="KW-0560">Oxidoreductase</keyword>
<keyword evidence="6" id="KW-0521">NADP</keyword>
<gene>
    <name evidence="8" type="primary">rfbD</name>
    <name evidence="8" type="ORF">SNF14_04020</name>
</gene>
<dbReference type="PANTHER" id="PTHR10491">
    <property type="entry name" value="DTDP-4-DEHYDRORHAMNOSE REDUCTASE"/>
    <property type="match status" value="1"/>
</dbReference>
<dbReference type="InterPro" id="IPR029903">
    <property type="entry name" value="RmlD-like-bd"/>
</dbReference>
<dbReference type="RefSeq" id="WP_320554859.1">
    <property type="nucleotide sequence ID" value="NZ_JAXDAE010000002.1"/>
</dbReference>
<comment type="pathway">
    <text evidence="1 6">Carbohydrate biosynthesis; dTDP-L-rhamnose biosynthesis.</text>
</comment>
<dbReference type="InterPro" id="IPR036291">
    <property type="entry name" value="NAD(P)-bd_dom_sf"/>
</dbReference>
<keyword evidence="9" id="KW-1185">Reference proteome</keyword>
<name>A0ABU5ELW0_9FLAO</name>
<evidence type="ECO:0000259" key="7">
    <source>
        <dbReference type="Pfam" id="PF04321"/>
    </source>
</evidence>
<evidence type="ECO:0000313" key="8">
    <source>
        <dbReference type="EMBL" id="MDY2586490.1"/>
    </source>
</evidence>
<evidence type="ECO:0000256" key="3">
    <source>
        <dbReference type="ARBA" id="ARBA00012929"/>
    </source>
</evidence>
<dbReference type="Proteomes" id="UP001285855">
    <property type="component" value="Unassembled WGS sequence"/>
</dbReference>
<protein>
    <recommendedName>
        <fullName evidence="4 6">dTDP-4-dehydrorhamnose reductase</fullName>
        <ecNumber evidence="3 6">1.1.1.133</ecNumber>
    </recommendedName>
</protein>
<dbReference type="Gene3D" id="3.90.25.10">
    <property type="entry name" value="UDP-galactose 4-epimerase, domain 1"/>
    <property type="match status" value="1"/>
</dbReference>
<dbReference type="GO" id="GO:0008831">
    <property type="term" value="F:dTDP-4-dehydrorhamnose reductase activity"/>
    <property type="evidence" value="ECO:0007669"/>
    <property type="project" value="UniProtKB-EC"/>
</dbReference>
<comment type="similarity">
    <text evidence="2 6">Belongs to the dTDP-4-dehydrorhamnose reductase family.</text>
</comment>
<sequence length="285" mass="32271">MIPRILVTGSNGQLGKCLRDIDDHDFDIHYVNSSELDITNHQQVKDFFEKHKIDWCINCAAYTAVDKAESDYDSAFNVNVTGPKNLAKACKVYNVKLIHISTDFVFDGEHNKPYKESDPTNPIGVYGETKLKGEQEISKSLKEHFILRTSWLYSEHGGNFLKTMLRLSKDKAQLGVVGDQIGTPTYAKDLAKAIFLIIGRDIPDYGIYHYSNNGVASWYDFAKAIFDISKTNIQLNNISTAQFPTLAKRPHFSVLDKTKIETTLKQNAPYWRDSLIAAIQNIKNE</sequence>
<feature type="domain" description="RmlD-like substrate binding" evidence="7">
    <location>
        <begin position="4"/>
        <end position="282"/>
    </location>
</feature>
<dbReference type="CDD" id="cd05254">
    <property type="entry name" value="dTDP_HR_like_SDR_e"/>
    <property type="match status" value="1"/>
</dbReference>
<dbReference type="SUPFAM" id="SSF51735">
    <property type="entry name" value="NAD(P)-binding Rossmann-fold domains"/>
    <property type="match status" value="1"/>
</dbReference>
<proteinExistence type="inferred from homology"/>
<dbReference type="PANTHER" id="PTHR10491:SF4">
    <property type="entry name" value="METHIONINE ADENOSYLTRANSFERASE 2 SUBUNIT BETA"/>
    <property type="match status" value="1"/>
</dbReference>
<accession>A0ABU5ELW0</accession>
<dbReference type="Gene3D" id="3.40.50.720">
    <property type="entry name" value="NAD(P)-binding Rossmann-like Domain"/>
    <property type="match status" value="1"/>
</dbReference>
<evidence type="ECO:0000313" key="9">
    <source>
        <dbReference type="Proteomes" id="UP001285855"/>
    </source>
</evidence>
<dbReference type="EMBL" id="JAXDAE010000002">
    <property type="protein sequence ID" value="MDY2586490.1"/>
    <property type="molecule type" value="Genomic_DNA"/>
</dbReference>
<evidence type="ECO:0000256" key="1">
    <source>
        <dbReference type="ARBA" id="ARBA00004781"/>
    </source>
</evidence>
<evidence type="ECO:0000256" key="4">
    <source>
        <dbReference type="ARBA" id="ARBA00017099"/>
    </source>
</evidence>
<comment type="catalytic activity">
    <reaction evidence="5">
        <text>dTDP-beta-L-rhamnose + NADP(+) = dTDP-4-dehydro-beta-L-rhamnose + NADPH + H(+)</text>
        <dbReference type="Rhea" id="RHEA:21796"/>
        <dbReference type="ChEBI" id="CHEBI:15378"/>
        <dbReference type="ChEBI" id="CHEBI:57510"/>
        <dbReference type="ChEBI" id="CHEBI:57783"/>
        <dbReference type="ChEBI" id="CHEBI:58349"/>
        <dbReference type="ChEBI" id="CHEBI:62830"/>
        <dbReference type="EC" id="1.1.1.133"/>
    </reaction>
</comment>
<evidence type="ECO:0000256" key="5">
    <source>
        <dbReference type="ARBA" id="ARBA00048200"/>
    </source>
</evidence>
<organism evidence="8 9">
    <name type="scientific">Winogradskyella aquimaris</name>
    <dbReference type="NCBI Taxonomy" id="864074"/>
    <lineage>
        <taxon>Bacteria</taxon>
        <taxon>Pseudomonadati</taxon>
        <taxon>Bacteroidota</taxon>
        <taxon>Flavobacteriia</taxon>
        <taxon>Flavobacteriales</taxon>
        <taxon>Flavobacteriaceae</taxon>
        <taxon>Winogradskyella</taxon>
    </lineage>
</organism>
<comment type="caution">
    <text evidence="8">The sequence shown here is derived from an EMBL/GenBank/DDBJ whole genome shotgun (WGS) entry which is preliminary data.</text>
</comment>